<dbReference type="EMBL" id="LWGR01000003">
    <property type="protein sequence ID" value="KZM75788.1"/>
    <property type="molecule type" value="Genomic_DNA"/>
</dbReference>
<dbReference type="InterPro" id="IPR001387">
    <property type="entry name" value="Cro/C1-type_HTH"/>
</dbReference>
<protein>
    <recommendedName>
        <fullName evidence="1">HTH cro/C1-type domain-containing protein</fullName>
    </recommendedName>
</protein>
<evidence type="ECO:0000313" key="2">
    <source>
        <dbReference type="EMBL" id="KZM75788.1"/>
    </source>
</evidence>
<reference evidence="2 3" key="1">
    <citation type="submission" date="2016-04" db="EMBL/GenBank/DDBJ databases">
        <authorList>
            <person name="Evans L.H."/>
            <person name="Alamgir A."/>
            <person name="Owens N."/>
            <person name="Weber N.D."/>
            <person name="Virtaneva K."/>
            <person name="Barbian K."/>
            <person name="Babar A."/>
            <person name="Rosenke K."/>
        </authorList>
    </citation>
    <scope>NUCLEOTIDE SEQUENCE [LARGE SCALE GENOMIC DNA]</scope>
    <source>
        <strain evidence="2 3">IFM 0406</strain>
    </source>
</reference>
<dbReference type="GO" id="GO:0003677">
    <property type="term" value="F:DNA binding"/>
    <property type="evidence" value="ECO:0007669"/>
    <property type="project" value="InterPro"/>
</dbReference>
<dbReference type="AlphaFoldDB" id="A0A164PMU0"/>
<dbReference type="InterPro" id="IPR010982">
    <property type="entry name" value="Lambda_DNA-bd_dom_sf"/>
</dbReference>
<dbReference type="Pfam" id="PF13560">
    <property type="entry name" value="HTH_31"/>
    <property type="match status" value="1"/>
</dbReference>
<gene>
    <name evidence="2" type="ORF">AWN90_20850</name>
</gene>
<keyword evidence="3" id="KW-1185">Reference proteome</keyword>
<accession>A0A164PMU0</accession>
<evidence type="ECO:0000313" key="3">
    <source>
        <dbReference type="Proteomes" id="UP000076512"/>
    </source>
</evidence>
<feature type="domain" description="HTH cro/C1-type" evidence="1">
    <location>
        <begin position="10"/>
        <end position="74"/>
    </location>
</feature>
<dbReference type="OrthoDB" id="4557165at2"/>
<proteinExistence type="predicted"/>
<evidence type="ECO:0000259" key="1">
    <source>
        <dbReference type="SMART" id="SM00530"/>
    </source>
</evidence>
<dbReference type="SUPFAM" id="SSF47413">
    <property type="entry name" value="lambda repressor-like DNA-binding domains"/>
    <property type="match status" value="1"/>
</dbReference>
<sequence length="124" mass="14088">MPEQWEFGRRVQAAREALGLSKRRAAELADVSETRWRHLENGWETLRGQKFPIKTTPETVYRVATAVRLDPDELLAVAGFDPQMLHDPEKDGIKSVDLSGLTSGEIDEVRSFIRELKASKRKAK</sequence>
<organism evidence="2 3">
    <name type="scientific">Nocardia terpenica</name>
    <dbReference type="NCBI Taxonomy" id="455432"/>
    <lineage>
        <taxon>Bacteria</taxon>
        <taxon>Bacillati</taxon>
        <taxon>Actinomycetota</taxon>
        <taxon>Actinomycetes</taxon>
        <taxon>Mycobacteriales</taxon>
        <taxon>Nocardiaceae</taxon>
        <taxon>Nocardia</taxon>
    </lineage>
</organism>
<dbReference type="STRING" id="455432.AWN90_20850"/>
<dbReference type="SMART" id="SM00530">
    <property type="entry name" value="HTH_XRE"/>
    <property type="match status" value="1"/>
</dbReference>
<comment type="caution">
    <text evidence="2">The sequence shown here is derived from an EMBL/GenBank/DDBJ whole genome shotgun (WGS) entry which is preliminary data.</text>
</comment>
<dbReference type="Proteomes" id="UP000076512">
    <property type="component" value="Unassembled WGS sequence"/>
</dbReference>
<name>A0A164PMU0_9NOCA</name>
<dbReference type="Gene3D" id="1.10.260.40">
    <property type="entry name" value="lambda repressor-like DNA-binding domains"/>
    <property type="match status" value="1"/>
</dbReference>
<dbReference type="CDD" id="cd00093">
    <property type="entry name" value="HTH_XRE"/>
    <property type="match status" value="1"/>
</dbReference>
<dbReference type="RefSeq" id="WP_082870999.1">
    <property type="nucleotide sequence ID" value="NZ_JABMCZ010000001.1"/>
</dbReference>